<keyword evidence="10" id="KW-0969">Cilium</keyword>
<evidence type="ECO:0000259" key="9">
    <source>
        <dbReference type="Pfam" id="PF22692"/>
    </source>
</evidence>
<accession>A0A498C257</accession>
<feature type="domain" description="Flagellar hook protein FlgE/F/G-like D1" evidence="9">
    <location>
        <begin position="84"/>
        <end position="139"/>
    </location>
</feature>
<protein>
    <recommendedName>
        <fullName evidence="3 5">Flagellar hook protein FlgE</fullName>
    </recommendedName>
</protein>
<feature type="domain" description="Flagellar basal-body/hook protein C-terminal" evidence="7">
    <location>
        <begin position="361"/>
        <end position="405"/>
    </location>
</feature>
<dbReference type="Pfam" id="PF07559">
    <property type="entry name" value="FlgE_D2"/>
    <property type="match status" value="1"/>
</dbReference>
<dbReference type="InterPro" id="IPR001444">
    <property type="entry name" value="Flag_bb_rod_N"/>
</dbReference>
<feature type="domain" description="Flagellar hook protein FlgE D2" evidence="8">
    <location>
        <begin position="161"/>
        <end position="287"/>
    </location>
</feature>
<dbReference type="GO" id="GO:0071978">
    <property type="term" value="P:bacterial-type flagellum-dependent swarming motility"/>
    <property type="evidence" value="ECO:0007669"/>
    <property type="project" value="TreeGrafter"/>
</dbReference>
<dbReference type="InterPro" id="IPR037925">
    <property type="entry name" value="FlgE/F/G-like"/>
</dbReference>
<name>A0A498C257_9GAMM</name>
<keyword evidence="11" id="KW-1185">Reference proteome</keyword>
<dbReference type="InterPro" id="IPR053967">
    <property type="entry name" value="LlgE_F_G-like_D1"/>
</dbReference>
<dbReference type="Pfam" id="PF00460">
    <property type="entry name" value="Flg_bb_rod"/>
    <property type="match status" value="1"/>
</dbReference>
<dbReference type="SUPFAM" id="SSF117143">
    <property type="entry name" value="Flagellar hook protein flgE"/>
    <property type="match status" value="1"/>
</dbReference>
<feature type="domain" description="Flagellar basal body rod protein N-terminal" evidence="6">
    <location>
        <begin position="5"/>
        <end position="33"/>
    </location>
</feature>
<dbReference type="GO" id="GO:0005829">
    <property type="term" value="C:cytosol"/>
    <property type="evidence" value="ECO:0007669"/>
    <property type="project" value="TreeGrafter"/>
</dbReference>
<keyword evidence="10" id="KW-0282">Flagellum</keyword>
<dbReference type="InterPro" id="IPR011491">
    <property type="entry name" value="FlgE_D2"/>
</dbReference>
<dbReference type="PANTHER" id="PTHR30435:SF1">
    <property type="entry name" value="FLAGELLAR HOOK PROTEIN FLGE"/>
    <property type="match status" value="1"/>
</dbReference>
<dbReference type="InterPro" id="IPR037058">
    <property type="entry name" value="Falgellar_hook_FlgE_sf"/>
</dbReference>
<evidence type="ECO:0000256" key="3">
    <source>
        <dbReference type="ARBA" id="ARBA00019015"/>
    </source>
</evidence>
<dbReference type="EMBL" id="RCDA01000002">
    <property type="protein sequence ID" value="RLK48666.1"/>
    <property type="molecule type" value="Genomic_DNA"/>
</dbReference>
<evidence type="ECO:0000256" key="2">
    <source>
        <dbReference type="ARBA" id="ARBA00009677"/>
    </source>
</evidence>
<dbReference type="NCBIfam" id="TIGR03506">
    <property type="entry name" value="FlgEFG_subfam"/>
    <property type="match status" value="1"/>
</dbReference>
<dbReference type="InterPro" id="IPR019776">
    <property type="entry name" value="Flagellar_basal_body_rod_CS"/>
</dbReference>
<dbReference type="Proteomes" id="UP000275461">
    <property type="component" value="Unassembled WGS sequence"/>
</dbReference>
<dbReference type="Pfam" id="PF06429">
    <property type="entry name" value="Flg_bbr_C"/>
    <property type="match status" value="1"/>
</dbReference>
<organism evidence="10 11">
    <name type="scientific">Alkalispirillum mobile</name>
    <dbReference type="NCBI Taxonomy" id="85925"/>
    <lineage>
        <taxon>Bacteria</taxon>
        <taxon>Pseudomonadati</taxon>
        <taxon>Pseudomonadota</taxon>
        <taxon>Gammaproteobacteria</taxon>
        <taxon>Chromatiales</taxon>
        <taxon>Ectothiorhodospiraceae</taxon>
        <taxon>Alkalispirillum</taxon>
    </lineage>
</organism>
<proteinExistence type="inferred from homology"/>
<keyword evidence="4 5" id="KW-0975">Bacterial flagellum</keyword>
<dbReference type="InterPro" id="IPR020013">
    <property type="entry name" value="Flagellar_FlgE/F/G"/>
</dbReference>
<dbReference type="RefSeq" id="WP_121442313.1">
    <property type="nucleotide sequence ID" value="NZ_RCDA01000002.1"/>
</dbReference>
<gene>
    <name evidence="10" type="ORF">DFR31_1777</name>
</gene>
<comment type="subcellular location">
    <subcellularLocation>
        <location evidence="1 5">Bacterial flagellum basal body</location>
    </subcellularLocation>
</comment>
<dbReference type="AlphaFoldDB" id="A0A498C257"/>
<dbReference type="NCBIfam" id="NF004238">
    <property type="entry name" value="PRK05682.1-1"/>
    <property type="match status" value="1"/>
</dbReference>
<evidence type="ECO:0000256" key="5">
    <source>
        <dbReference type="RuleBase" id="RU362116"/>
    </source>
</evidence>
<evidence type="ECO:0000256" key="1">
    <source>
        <dbReference type="ARBA" id="ARBA00004117"/>
    </source>
</evidence>
<comment type="similarity">
    <text evidence="2 5">Belongs to the flagella basal body rod proteins family.</text>
</comment>
<evidence type="ECO:0000313" key="11">
    <source>
        <dbReference type="Proteomes" id="UP000275461"/>
    </source>
</evidence>
<dbReference type="GO" id="GO:0009424">
    <property type="term" value="C:bacterial-type flagellum hook"/>
    <property type="evidence" value="ECO:0007669"/>
    <property type="project" value="TreeGrafter"/>
</dbReference>
<dbReference type="PROSITE" id="PS00588">
    <property type="entry name" value="FLAGELLA_BB_ROD"/>
    <property type="match status" value="1"/>
</dbReference>
<sequence>MSFGTSLTGLNAAQSDLDITGNNIANSNTTGFKESRAEFADLFSFSNLGVTSLSIGQGVRLQNVGQQFNQGQFDFTENSLDLGISGNGFFRMSDDGDVTYTRAGAFQLDRDGWITNSAGKRLTGYNVDEDGNNVGDGTQELRVQTGNVAPSATTEASVQANLDAGAEVIDEEDAFDPSDTATYNESTSTTFFDSQGNQRTANFFFRKVDDNKWDVHAQVDGLDEPVRLGADDDPSLEFDGNGVLESDGIFENLDFGLGEDEEVELDFSEITQFGSPFAVSDINQNGFAAGEFSSLDVESDGTIFARYTNGQSESLGRVGITKFPSQENLQPVGDTEWADTFEAGEPVIGTPGTSDFGQIESGALEQANVDISEQLVNMIVAQRNFSANAKMISTEDQITQEILNIR</sequence>
<dbReference type="PANTHER" id="PTHR30435">
    <property type="entry name" value="FLAGELLAR PROTEIN"/>
    <property type="match status" value="1"/>
</dbReference>
<evidence type="ECO:0000256" key="4">
    <source>
        <dbReference type="ARBA" id="ARBA00023143"/>
    </source>
</evidence>
<evidence type="ECO:0000259" key="6">
    <source>
        <dbReference type="Pfam" id="PF00460"/>
    </source>
</evidence>
<comment type="function">
    <text evidence="5">A flexible structure which links the flagellar filament to the drive apparatus in the basal body.</text>
</comment>
<keyword evidence="10" id="KW-0966">Cell projection</keyword>
<dbReference type="OrthoDB" id="8578401at2"/>
<dbReference type="GO" id="GO:0009425">
    <property type="term" value="C:bacterial-type flagellum basal body"/>
    <property type="evidence" value="ECO:0007669"/>
    <property type="project" value="UniProtKB-SubCell"/>
</dbReference>
<dbReference type="InterPro" id="IPR010930">
    <property type="entry name" value="Flg_bb/hook_C_dom"/>
</dbReference>
<reference evidence="10 11" key="1">
    <citation type="submission" date="2018-10" db="EMBL/GenBank/DDBJ databases">
        <title>Genomic Encyclopedia of Type Strains, Phase IV (KMG-IV): sequencing the most valuable type-strain genomes for metagenomic binning, comparative biology and taxonomic classification.</title>
        <authorList>
            <person name="Goeker M."/>
        </authorList>
    </citation>
    <scope>NUCLEOTIDE SEQUENCE [LARGE SCALE GENOMIC DNA]</scope>
    <source>
        <strain evidence="10 11">DSM 12769</strain>
    </source>
</reference>
<evidence type="ECO:0000259" key="7">
    <source>
        <dbReference type="Pfam" id="PF06429"/>
    </source>
</evidence>
<dbReference type="Gene3D" id="2.60.98.20">
    <property type="entry name" value="Flagellar hook protein FlgE"/>
    <property type="match status" value="1"/>
</dbReference>
<dbReference type="Pfam" id="PF22692">
    <property type="entry name" value="LlgE_F_G_D1"/>
    <property type="match status" value="1"/>
</dbReference>
<evidence type="ECO:0000313" key="10">
    <source>
        <dbReference type="EMBL" id="RLK48666.1"/>
    </source>
</evidence>
<evidence type="ECO:0000259" key="8">
    <source>
        <dbReference type="Pfam" id="PF07559"/>
    </source>
</evidence>
<comment type="caution">
    <text evidence="10">The sequence shown here is derived from an EMBL/GenBank/DDBJ whole genome shotgun (WGS) entry which is preliminary data.</text>
</comment>